<dbReference type="InterPro" id="IPR027417">
    <property type="entry name" value="P-loop_NTPase"/>
</dbReference>
<evidence type="ECO:0000256" key="3">
    <source>
        <dbReference type="ARBA" id="ARBA00022840"/>
    </source>
</evidence>
<dbReference type="Pfam" id="PF01580">
    <property type="entry name" value="FtsK_SpoIIIE"/>
    <property type="match status" value="2"/>
</dbReference>
<dbReference type="PANTHER" id="PTHR22683:SF1">
    <property type="entry name" value="TYPE VII SECRETION SYSTEM PROTEIN ESSC"/>
    <property type="match status" value="1"/>
</dbReference>
<evidence type="ECO:0000313" key="6">
    <source>
        <dbReference type="EMBL" id="ORV08059.1"/>
    </source>
</evidence>
<keyword evidence="3 4" id="KW-0067">ATP-binding</keyword>
<dbReference type="GO" id="GO:0005524">
    <property type="term" value="F:ATP binding"/>
    <property type="evidence" value="ECO:0007669"/>
    <property type="project" value="UniProtKB-UniRule"/>
</dbReference>
<keyword evidence="2 4" id="KW-0547">Nucleotide-binding</keyword>
<keyword evidence="1" id="KW-0677">Repeat</keyword>
<feature type="binding site" evidence="4">
    <location>
        <begin position="122"/>
        <end position="129"/>
    </location>
    <ligand>
        <name>ATP</name>
        <dbReference type="ChEBI" id="CHEBI:30616"/>
    </ligand>
</feature>
<dbReference type="InterPro" id="IPR050206">
    <property type="entry name" value="FtsK/SpoIIIE/SftA"/>
</dbReference>
<protein>
    <recommendedName>
        <fullName evidence="5">FtsK domain-containing protein</fullName>
    </recommendedName>
</protein>
<dbReference type="Gene3D" id="3.40.50.300">
    <property type="entry name" value="P-loop containing nucleotide triphosphate hydrolases"/>
    <property type="match status" value="3"/>
</dbReference>
<dbReference type="InterPro" id="IPR002543">
    <property type="entry name" value="FtsK_dom"/>
</dbReference>
<dbReference type="NCBIfam" id="TIGR03925">
    <property type="entry name" value="T7SS_EccC_b"/>
    <property type="match status" value="1"/>
</dbReference>
<comment type="caution">
    <text evidence="6">The sequence shown here is derived from an EMBL/GenBank/DDBJ whole genome shotgun (WGS) entry which is preliminary data.</text>
</comment>
<dbReference type="Proteomes" id="UP000193484">
    <property type="component" value="Unassembled WGS sequence"/>
</dbReference>
<name>A0A1X1RKJ8_MYCFA</name>
<sequence length="999" mass="107442">MVAVGASVPHGMRFAATPDLMPLAEAEALARALARFQPSDDATEVLAAAAAKARAGQEFMDLFHIEDARTWDPRSLWSYMTSSSPNRLRIPLGRNPTTGAVVWLDLKEGAEQGQGPHGMMVGQTGSGKSETLAAFVLAMAVLHPPEMLQMLLADLKGESAFSPFANLPHVQGGVVSNLADADQKLERLEDTLLGEVARRLRVCKDAGYPGNVRDYERARATTRPDLKPLGALVVVIDEFSELLRQRPGMADVCDVVGRQGRALWIHILNASQRPDVGKMQNLMAQQTYSIGLKVKDAGESRAAIGSNRAYEDLKGAPQGTGFLVHEGDHQKFRSFYVNAPYLPPRRTEGGAAQRSHGQVLDPHPFTAQVSPLPADVDLDDAEESEDDVLDEVATSIDSPRLATVIVDRIIEHGRGRPKMHRMYRPPLEELDPITADEMAAEYWGRGWEDVREDSVLEVPIGRIDDAHAHSQDLMAVDMSGAGGNVGIVGASQSGKSTAIQMLMMLLANSHSPQRVQFYCIDFGGGKLGRLTGLPHVSGVAGSGSDDKVRRVLAELERLLRFRKRSWEEAGLDLDEFRARKFGTKGGAVPEDHHGDVFLVVDNLAVLQVDFDTNERFMNLIESAMNYGIHIIASAESWNVMKSRTKNKFGTKIELRLSNPTESEMGDRMAAQRIPATQPGRAMAPGGKHMLLGVPAASSTALGTEQLGADVLGGEALEATVASIAQAWQRRGAMPAPTLQVLPAAIGFADLPAAAAGVLAVGLGESEMAAVGIDLNEAPHFCAVGAAGCGRSTFLKTAIAAIKATFSPQDAKILVFDVGMGLTEAYDPEYMLAYETELGAIKGYAEDPDKGLLAVARKRRPPKDLDRIAMMRWQTDEPRLFIIVDDLHLLNPAGGRPLLEPIAKPVLLAGRRLRIHMIATTTLGPSWYGMSSGAVFSALKDGGMGTLVMDGENEAIVPGVKAAPRPPGRGELLYRKGGRQLMQVALPPEELDAVGGLTGP</sequence>
<dbReference type="SMART" id="SM00382">
    <property type="entry name" value="AAA"/>
    <property type="match status" value="3"/>
</dbReference>
<feature type="domain" description="FtsK" evidence="5">
    <location>
        <begin position="470"/>
        <end position="663"/>
    </location>
</feature>
<proteinExistence type="predicted"/>
<keyword evidence="7" id="KW-1185">Reference proteome</keyword>
<evidence type="ECO:0000259" key="5">
    <source>
        <dbReference type="PROSITE" id="PS50901"/>
    </source>
</evidence>
<dbReference type="PANTHER" id="PTHR22683">
    <property type="entry name" value="SPORULATION PROTEIN RELATED"/>
    <property type="match status" value="1"/>
</dbReference>
<gene>
    <name evidence="6" type="ORF">AWC04_02415</name>
</gene>
<dbReference type="InterPro" id="IPR003593">
    <property type="entry name" value="AAA+_ATPase"/>
</dbReference>
<evidence type="ECO:0000313" key="7">
    <source>
        <dbReference type="Proteomes" id="UP000193484"/>
    </source>
</evidence>
<dbReference type="GO" id="GO:0003677">
    <property type="term" value="F:DNA binding"/>
    <property type="evidence" value="ECO:0007669"/>
    <property type="project" value="InterPro"/>
</dbReference>
<reference evidence="6 7" key="1">
    <citation type="submission" date="2016-01" db="EMBL/GenBank/DDBJ databases">
        <title>The new phylogeny of the genus Mycobacterium.</title>
        <authorList>
            <person name="Tarcisio F."/>
            <person name="Conor M."/>
            <person name="Antonella G."/>
            <person name="Elisabetta G."/>
            <person name="Giulia F.S."/>
            <person name="Sara T."/>
            <person name="Anna F."/>
            <person name="Clotilde B."/>
            <person name="Roberto B."/>
            <person name="Veronica D.S."/>
            <person name="Fabio R."/>
            <person name="Monica P."/>
            <person name="Olivier J."/>
            <person name="Enrico T."/>
            <person name="Nicola S."/>
        </authorList>
    </citation>
    <scope>NUCLEOTIDE SEQUENCE [LARGE SCALE GENOMIC DNA]</scope>
    <source>
        <strain evidence="6 7">DSM 44179</strain>
    </source>
</reference>
<dbReference type="SUPFAM" id="SSF52540">
    <property type="entry name" value="P-loop containing nucleoside triphosphate hydrolases"/>
    <property type="match status" value="3"/>
</dbReference>
<feature type="binding site" evidence="4">
    <location>
        <begin position="489"/>
        <end position="496"/>
    </location>
    <ligand>
        <name>ATP</name>
        <dbReference type="ChEBI" id="CHEBI:30616"/>
    </ligand>
</feature>
<dbReference type="STRING" id="1793.AWC04_02415"/>
<dbReference type="OrthoDB" id="9807790at2"/>
<evidence type="ECO:0000256" key="1">
    <source>
        <dbReference type="ARBA" id="ARBA00022737"/>
    </source>
</evidence>
<dbReference type="RefSeq" id="WP_085092810.1">
    <property type="nucleotide sequence ID" value="NZ_LQOJ01000017.1"/>
</dbReference>
<dbReference type="AlphaFoldDB" id="A0A1X1RKJ8"/>
<evidence type="ECO:0000256" key="4">
    <source>
        <dbReference type="PROSITE-ProRule" id="PRU00289"/>
    </source>
</evidence>
<feature type="domain" description="FtsK" evidence="5">
    <location>
        <begin position="98"/>
        <end position="301"/>
    </location>
</feature>
<accession>A0A1X1RKJ8</accession>
<evidence type="ECO:0000256" key="2">
    <source>
        <dbReference type="ARBA" id="ARBA00022741"/>
    </source>
</evidence>
<organism evidence="6 7">
    <name type="scientific">Mycolicibacterium fallax</name>
    <name type="common">Mycobacterium fallax</name>
    <dbReference type="NCBI Taxonomy" id="1793"/>
    <lineage>
        <taxon>Bacteria</taxon>
        <taxon>Bacillati</taxon>
        <taxon>Actinomycetota</taxon>
        <taxon>Actinomycetes</taxon>
        <taxon>Mycobacteriales</taxon>
        <taxon>Mycobacteriaceae</taxon>
        <taxon>Mycolicibacterium</taxon>
    </lineage>
</organism>
<dbReference type="InterPro" id="IPR023837">
    <property type="entry name" value="EccCb-like_Actinobacteria"/>
</dbReference>
<dbReference type="EMBL" id="LQOJ01000017">
    <property type="protein sequence ID" value="ORV08059.1"/>
    <property type="molecule type" value="Genomic_DNA"/>
</dbReference>
<dbReference type="PROSITE" id="PS50901">
    <property type="entry name" value="FTSK"/>
    <property type="match status" value="2"/>
</dbReference>